<dbReference type="AlphaFoldDB" id="A0A2U3QJ22"/>
<dbReference type="Proteomes" id="UP000245125">
    <property type="component" value="Unassembled WGS sequence"/>
</dbReference>
<reference evidence="2" key="1">
    <citation type="submission" date="2018-03" db="EMBL/GenBank/DDBJ databases">
        <authorList>
            <person name="Zecchin S."/>
        </authorList>
    </citation>
    <scope>NUCLEOTIDE SEQUENCE [LARGE SCALE GENOMIC DNA]</scope>
</reference>
<accession>A0A2U3QJ22</accession>
<proteinExistence type="predicted"/>
<sequence>MKGKRHEEERQSTIELTEKPVSEISKIVLIGTNRWSPEKCLWLVDEHLLSEHTVLIFPFPELSFSICHIVVGASAHYKCFIHLTPLTSFFRNSTGELEKIITNLTEITRRKLRWKFKIYYFDDRGREQKFRDVISKVLGRSSVTFVAMHPKDYKQGEINVLYYSHGFCYSTQDTKLLLSYEDVSHLGSYNKIPIISYE</sequence>
<keyword evidence="2" id="KW-1185">Reference proteome</keyword>
<gene>
    <name evidence="1" type="ORF">NBG4_520020</name>
</gene>
<organism evidence="1 2">
    <name type="scientific">Candidatus Sulfobium mesophilum</name>
    <dbReference type="NCBI Taxonomy" id="2016548"/>
    <lineage>
        <taxon>Bacteria</taxon>
        <taxon>Pseudomonadati</taxon>
        <taxon>Nitrospirota</taxon>
        <taxon>Nitrospiria</taxon>
        <taxon>Nitrospirales</taxon>
        <taxon>Nitrospiraceae</taxon>
        <taxon>Candidatus Sulfobium</taxon>
    </lineage>
</organism>
<evidence type="ECO:0000313" key="1">
    <source>
        <dbReference type="EMBL" id="SPQ01393.1"/>
    </source>
</evidence>
<protein>
    <submittedName>
        <fullName evidence="1">Uncharacterized protein</fullName>
    </submittedName>
</protein>
<name>A0A2U3QJ22_9BACT</name>
<evidence type="ECO:0000313" key="2">
    <source>
        <dbReference type="Proteomes" id="UP000245125"/>
    </source>
</evidence>
<dbReference type="EMBL" id="OUUY01000100">
    <property type="protein sequence ID" value="SPQ01393.1"/>
    <property type="molecule type" value="Genomic_DNA"/>
</dbReference>